<protein>
    <recommendedName>
        <fullName evidence="1">DUF1618 domain-containing protein</fullName>
    </recommendedName>
</protein>
<evidence type="ECO:0000313" key="2">
    <source>
        <dbReference type="EMBL" id="CAL4936491.1"/>
    </source>
</evidence>
<reference evidence="3" key="1">
    <citation type="submission" date="2024-06" db="EMBL/GenBank/DDBJ databases">
        <authorList>
            <person name="Ryan C."/>
        </authorList>
    </citation>
    <scope>NUCLEOTIDE SEQUENCE [LARGE SCALE GENOMIC DNA]</scope>
</reference>
<name>A0ABC8Y3X1_9POAL</name>
<dbReference type="Proteomes" id="UP001497457">
    <property type="component" value="Chromosome 15b"/>
</dbReference>
<gene>
    <name evidence="2" type="ORF">URODEC1_LOCUS29954</name>
</gene>
<dbReference type="EMBL" id="OZ075125">
    <property type="protein sequence ID" value="CAL4936491.1"/>
    <property type="molecule type" value="Genomic_DNA"/>
</dbReference>
<organism evidence="2 3">
    <name type="scientific">Urochloa decumbens</name>
    <dbReference type="NCBI Taxonomy" id="240449"/>
    <lineage>
        <taxon>Eukaryota</taxon>
        <taxon>Viridiplantae</taxon>
        <taxon>Streptophyta</taxon>
        <taxon>Embryophyta</taxon>
        <taxon>Tracheophyta</taxon>
        <taxon>Spermatophyta</taxon>
        <taxon>Magnoliopsida</taxon>
        <taxon>Liliopsida</taxon>
        <taxon>Poales</taxon>
        <taxon>Poaceae</taxon>
        <taxon>PACMAD clade</taxon>
        <taxon>Panicoideae</taxon>
        <taxon>Panicodae</taxon>
        <taxon>Paniceae</taxon>
        <taxon>Melinidinae</taxon>
        <taxon>Urochloa</taxon>
    </lineage>
</organism>
<evidence type="ECO:0000259" key="1">
    <source>
        <dbReference type="Pfam" id="PF07762"/>
    </source>
</evidence>
<sequence length="441" mass="49410">MDSDDAAGSRPKKLARYDHPNWAMLDCYLRPLRDGDTTTALAYASTGSGGKIGVGLVAAAPPRTSYLLYQWIPDEGRRCGGSSHKPTMIHRSWDAKAVAAHGNSILLHFLFPMNNGTFPGKSEEFFVYQALPRRTRRLTKLPTCRQNHTFMNRDTKMNTGILRRESGEFVVAHLTVLPGGRGDHRVTAELCCFFGNKGSWRRTECVPIICCDEAEQKHLGWWKTDVVLSFGDFICWVDYFRGILLCDVFSHHPVVKYVPLPVTPYHGNCNPHLRIRGAPATYRSVSVTNRGGGIKFVDIAPGDAWFCGGHGVARLPSHISSWTLTEEQLWVEDGVVSIKEVFGRAGLPSSPLECPLVDMIDPDTIYFVLGDDVQDDEQEEQELRDPYSQSCLIAVHMKSRTVDMISCDIRSFGSSDMYRNTTSCNLYFHEPFISLNLDVSH</sequence>
<keyword evidence="3" id="KW-1185">Reference proteome</keyword>
<dbReference type="PANTHER" id="PTHR33074:SF109">
    <property type="entry name" value="OS01G0601950 PROTEIN"/>
    <property type="match status" value="1"/>
</dbReference>
<reference evidence="2 3" key="2">
    <citation type="submission" date="2024-10" db="EMBL/GenBank/DDBJ databases">
        <authorList>
            <person name="Ryan C."/>
        </authorList>
    </citation>
    <scope>NUCLEOTIDE SEQUENCE [LARGE SCALE GENOMIC DNA]</scope>
</reference>
<evidence type="ECO:0000313" key="3">
    <source>
        <dbReference type="Proteomes" id="UP001497457"/>
    </source>
</evidence>
<proteinExistence type="predicted"/>
<feature type="domain" description="DUF1618" evidence="1">
    <location>
        <begin position="236"/>
        <end position="366"/>
    </location>
</feature>
<dbReference type="AlphaFoldDB" id="A0ABC8Y3X1"/>
<dbReference type="InterPro" id="IPR011676">
    <property type="entry name" value="DUF1618"/>
</dbReference>
<dbReference type="PANTHER" id="PTHR33074">
    <property type="entry name" value="EXPRESSED PROTEIN-RELATED"/>
    <property type="match status" value="1"/>
</dbReference>
<accession>A0ABC8Y3X1</accession>
<dbReference type="Pfam" id="PF07762">
    <property type="entry name" value="DUF1618"/>
    <property type="match status" value="1"/>
</dbReference>